<protein>
    <submittedName>
        <fullName evidence="1">Uncharacterized protein</fullName>
    </submittedName>
</protein>
<name>A0A9I9DXU6_CUCME</name>
<accession>A0A9I9DXU6</accession>
<dbReference type="EnsemblPlants" id="MELO3C025292.2.1">
    <property type="protein sequence ID" value="MELO3C025292.2.1"/>
    <property type="gene ID" value="MELO3C025292.2"/>
</dbReference>
<dbReference type="Gramene" id="MELO3C025292.2.1">
    <property type="protein sequence ID" value="MELO3C025292.2.1"/>
    <property type="gene ID" value="MELO3C025292.2"/>
</dbReference>
<proteinExistence type="predicted"/>
<organism evidence="1">
    <name type="scientific">Cucumis melo</name>
    <name type="common">Muskmelon</name>
    <dbReference type="NCBI Taxonomy" id="3656"/>
    <lineage>
        <taxon>Eukaryota</taxon>
        <taxon>Viridiplantae</taxon>
        <taxon>Streptophyta</taxon>
        <taxon>Embryophyta</taxon>
        <taxon>Tracheophyta</taxon>
        <taxon>Spermatophyta</taxon>
        <taxon>Magnoliopsida</taxon>
        <taxon>eudicotyledons</taxon>
        <taxon>Gunneridae</taxon>
        <taxon>Pentapetalae</taxon>
        <taxon>rosids</taxon>
        <taxon>fabids</taxon>
        <taxon>Cucurbitales</taxon>
        <taxon>Cucurbitaceae</taxon>
        <taxon>Benincaseae</taxon>
        <taxon>Cucumis</taxon>
    </lineage>
</organism>
<evidence type="ECO:0000313" key="1">
    <source>
        <dbReference type="EnsemblPlants" id="MELO3C025292.2.1"/>
    </source>
</evidence>
<dbReference type="AlphaFoldDB" id="A0A9I9DXU6"/>
<reference evidence="1" key="1">
    <citation type="submission" date="2023-03" db="UniProtKB">
        <authorList>
            <consortium name="EnsemblPlants"/>
        </authorList>
    </citation>
    <scope>IDENTIFICATION</scope>
</reference>
<sequence length="50" mass="6185">MTIGDHRYHRLKLRERERERLIEEQYQPTTTTTVNWLDDLETRRKNGGRD</sequence>